<organism evidence="14 15">
    <name type="scientific">Vitis vinifera</name>
    <name type="common">Grape</name>
    <dbReference type="NCBI Taxonomy" id="29760"/>
    <lineage>
        <taxon>Eukaryota</taxon>
        <taxon>Viridiplantae</taxon>
        <taxon>Streptophyta</taxon>
        <taxon>Embryophyta</taxon>
        <taxon>Tracheophyta</taxon>
        <taxon>Spermatophyta</taxon>
        <taxon>Magnoliopsida</taxon>
        <taxon>eudicotyledons</taxon>
        <taxon>Gunneridae</taxon>
        <taxon>Pentapetalae</taxon>
        <taxon>rosids</taxon>
        <taxon>Vitales</taxon>
        <taxon>Vitaceae</taxon>
        <taxon>Viteae</taxon>
        <taxon>Vitis</taxon>
    </lineage>
</organism>
<dbReference type="STRING" id="29760.F6GZR7"/>
<keyword evidence="9 12" id="KW-0408">Iron</keyword>
<dbReference type="InterPro" id="IPR036396">
    <property type="entry name" value="Cyt_P450_sf"/>
</dbReference>
<protein>
    <recommendedName>
        <fullName evidence="16">Cytochrome P450 71A1</fullName>
    </recommendedName>
</protein>
<keyword evidence="10 13" id="KW-0503">Monooxygenase</keyword>
<reference evidence="15" key="1">
    <citation type="journal article" date="2007" name="Nature">
        <title>The grapevine genome sequence suggests ancestral hexaploidization in major angiosperm phyla.</title>
        <authorList>
            <consortium name="The French-Italian Public Consortium for Grapevine Genome Characterization."/>
            <person name="Jaillon O."/>
            <person name="Aury J.-M."/>
            <person name="Noel B."/>
            <person name="Policriti A."/>
            <person name="Clepet C."/>
            <person name="Casagrande A."/>
            <person name="Choisne N."/>
            <person name="Aubourg S."/>
            <person name="Vitulo N."/>
            <person name="Jubin C."/>
            <person name="Vezzi A."/>
            <person name="Legeai F."/>
            <person name="Hugueney P."/>
            <person name="Dasilva C."/>
            <person name="Horner D."/>
            <person name="Mica E."/>
            <person name="Jublot D."/>
            <person name="Poulain J."/>
            <person name="Bruyere C."/>
            <person name="Billault A."/>
            <person name="Segurens B."/>
            <person name="Gouyvenoux M."/>
            <person name="Ugarte E."/>
            <person name="Cattonaro F."/>
            <person name="Anthouard V."/>
            <person name="Vico V."/>
            <person name="Del Fabbro C."/>
            <person name="Alaux M."/>
            <person name="Di Gaspero G."/>
            <person name="Dumas V."/>
            <person name="Felice N."/>
            <person name="Paillard S."/>
            <person name="Juman I."/>
            <person name="Moroldo M."/>
            <person name="Scalabrin S."/>
            <person name="Canaguier A."/>
            <person name="Le Clainche I."/>
            <person name="Malacrida G."/>
            <person name="Durand E."/>
            <person name="Pesole G."/>
            <person name="Laucou V."/>
            <person name="Chatelet P."/>
            <person name="Merdinoglu D."/>
            <person name="Delledonne M."/>
            <person name="Pezzotti M."/>
            <person name="Lecharny A."/>
            <person name="Scarpelli C."/>
            <person name="Artiguenave F."/>
            <person name="Pe M.E."/>
            <person name="Valle G."/>
            <person name="Morgante M."/>
            <person name="Caboche M."/>
            <person name="Adam-Blondon A.-F."/>
            <person name="Weissenbach J."/>
            <person name="Quetier F."/>
            <person name="Wincker P."/>
        </authorList>
    </citation>
    <scope>NUCLEOTIDE SEQUENCE [LARGE SCALE GENOMIC DNA]</scope>
    <source>
        <strain evidence="15">cv. Pinot noir / PN40024</strain>
    </source>
</reference>
<feature type="binding site" description="axial binding residue" evidence="12">
    <location>
        <position position="295"/>
    </location>
    <ligand>
        <name>heme</name>
        <dbReference type="ChEBI" id="CHEBI:30413"/>
    </ligand>
    <ligandPart>
        <name>Fe</name>
        <dbReference type="ChEBI" id="CHEBI:18248"/>
    </ligandPart>
</feature>
<dbReference type="GO" id="GO:0005506">
    <property type="term" value="F:iron ion binding"/>
    <property type="evidence" value="ECO:0007669"/>
    <property type="project" value="InterPro"/>
</dbReference>
<dbReference type="PRINTS" id="PR00385">
    <property type="entry name" value="P450"/>
</dbReference>
<dbReference type="Gene3D" id="1.10.630.10">
    <property type="entry name" value="Cytochrome P450"/>
    <property type="match status" value="1"/>
</dbReference>
<evidence type="ECO:0000256" key="4">
    <source>
        <dbReference type="ARBA" id="ARBA00022617"/>
    </source>
</evidence>
<evidence type="ECO:0000256" key="2">
    <source>
        <dbReference type="ARBA" id="ARBA00004167"/>
    </source>
</evidence>
<keyword evidence="4 12" id="KW-0349">Heme</keyword>
<dbReference type="PaxDb" id="29760-VIT_18s0001g13760.t01"/>
<evidence type="ECO:0000256" key="3">
    <source>
        <dbReference type="ARBA" id="ARBA00010617"/>
    </source>
</evidence>
<evidence type="ECO:0000256" key="10">
    <source>
        <dbReference type="ARBA" id="ARBA00023033"/>
    </source>
</evidence>
<evidence type="ECO:0000256" key="9">
    <source>
        <dbReference type="ARBA" id="ARBA00023004"/>
    </source>
</evidence>
<evidence type="ECO:0000256" key="6">
    <source>
        <dbReference type="ARBA" id="ARBA00022723"/>
    </source>
</evidence>
<dbReference type="PANTHER" id="PTHR47955">
    <property type="entry name" value="CYTOCHROME P450 FAMILY 71 PROTEIN"/>
    <property type="match status" value="1"/>
</dbReference>
<dbReference type="InParanoid" id="F6GZR7"/>
<evidence type="ECO:0000256" key="8">
    <source>
        <dbReference type="ARBA" id="ARBA00023002"/>
    </source>
</evidence>
<evidence type="ECO:0000256" key="13">
    <source>
        <dbReference type="RuleBase" id="RU000461"/>
    </source>
</evidence>
<dbReference type="GO" id="GO:0016705">
    <property type="term" value="F:oxidoreductase activity, acting on paired donors, with incorporation or reduction of molecular oxygen"/>
    <property type="evidence" value="ECO:0007669"/>
    <property type="project" value="InterPro"/>
</dbReference>
<dbReference type="Pfam" id="PF00067">
    <property type="entry name" value="p450"/>
    <property type="match status" value="2"/>
</dbReference>
<keyword evidence="8 13" id="KW-0560">Oxidoreductase</keyword>
<proteinExistence type="inferred from homology"/>
<evidence type="ECO:0000256" key="1">
    <source>
        <dbReference type="ARBA" id="ARBA00001971"/>
    </source>
</evidence>
<dbReference type="AlphaFoldDB" id="F6GZR7"/>
<dbReference type="HOGENOM" id="CLU_001570_4_2_1"/>
<dbReference type="SUPFAM" id="SSF48264">
    <property type="entry name" value="Cytochrome P450"/>
    <property type="match status" value="1"/>
</dbReference>
<evidence type="ECO:0000256" key="11">
    <source>
        <dbReference type="ARBA" id="ARBA00023136"/>
    </source>
</evidence>
<dbReference type="GO" id="GO:0016491">
    <property type="term" value="F:oxidoreductase activity"/>
    <property type="evidence" value="ECO:0000318"/>
    <property type="project" value="GO_Central"/>
</dbReference>
<evidence type="ECO:0000313" key="15">
    <source>
        <dbReference type="Proteomes" id="UP000009183"/>
    </source>
</evidence>
<dbReference type="Proteomes" id="UP000009183">
    <property type="component" value="Chromosome 18"/>
</dbReference>
<evidence type="ECO:0008006" key="16">
    <source>
        <dbReference type="Google" id="ProtNLM"/>
    </source>
</evidence>
<comment type="subcellular location">
    <subcellularLocation>
        <location evidence="2">Membrane</location>
        <topology evidence="2">Single-pass membrane protein</topology>
    </subcellularLocation>
</comment>
<evidence type="ECO:0000256" key="7">
    <source>
        <dbReference type="ARBA" id="ARBA00022989"/>
    </source>
</evidence>
<dbReference type="OrthoDB" id="2789670at2759"/>
<dbReference type="InterPro" id="IPR017972">
    <property type="entry name" value="Cyt_P450_CS"/>
</dbReference>
<gene>
    <name evidence="14" type="ordered locus">VIT_18s0001g13760</name>
</gene>
<dbReference type="GO" id="GO:0020037">
    <property type="term" value="F:heme binding"/>
    <property type="evidence" value="ECO:0007669"/>
    <property type="project" value="InterPro"/>
</dbReference>
<dbReference type="InterPro" id="IPR002401">
    <property type="entry name" value="Cyt_P450_E_grp-I"/>
</dbReference>
<keyword evidence="5" id="KW-0812">Transmembrane</keyword>
<dbReference type="eggNOG" id="KOG0156">
    <property type="taxonomic scope" value="Eukaryota"/>
</dbReference>
<keyword evidence="7" id="KW-1133">Transmembrane helix</keyword>
<sequence>MAWIWIFAPYDGYWREMRKICVLHPFSSKRVQSFRSIREDEVSRIIEKISKSASAAKLTDLSETVMLLTSNIICRTAFGKRYEDKGYDRSRFHGLLNDAQAMMGSFFFTDHFPSMGPKQEQEDIAVVLLRLQRERLFSVDLTWDHIKAVLMDVFVAGTDPGAATLVWAMAEVTKNPGGKKKAQEELRTVFGRKGFVDEDDLHKLPYLKALVKETLRVHPPAPLLLTKETLENCTIDAYDIPPKTLVFVNAWAIGRDPEAWENPEEILPERFLSSSVDFKGQDYELISFSVGRRGCPGIHLGVVTVELALANLLYSFD</sequence>
<evidence type="ECO:0000313" key="14">
    <source>
        <dbReference type="EMBL" id="CCB46009.1"/>
    </source>
</evidence>
<dbReference type="EMBL" id="FN595227">
    <property type="protein sequence ID" value="CCB46009.1"/>
    <property type="molecule type" value="Genomic_DNA"/>
</dbReference>
<keyword evidence="6 12" id="KW-0479">Metal-binding</keyword>
<dbReference type="GO" id="GO:0016020">
    <property type="term" value="C:membrane"/>
    <property type="evidence" value="ECO:0007669"/>
    <property type="project" value="UniProtKB-SubCell"/>
</dbReference>
<keyword evidence="15" id="KW-1185">Reference proteome</keyword>
<evidence type="ECO:0000256" key="12">
    <source>
        <dbReference type="PIRSR" id="PIRSR602401-1"/>
    </source>
</evidence>
<dbReference type="PANTHER" id="PTHR47955:SF22">
    <property type="entry name" value="CYTOCHROME P450 83B1-LIKE"/>
    <property type="match status" value="1"/>
</dbReference>
<dbReference type="GO" id="GO:0004497">
    <property type="term" value="F:monooxygenase activity"/>
    <property type="evidence" value="ECO:0007669"/>
    <property type="project" value="UniProtKB-KW"/>
</dbReference>
<dbReference type="PRINTS" id="PR00463">
    <property type="entry name" value="EP450I"/>
</dbReference>
<dbReference type="InterPro" id="IPR001128">
    <property type="entry name" value="Cyt_P450"/>
</dbReference>
<dbReference type="PROSITE" id="PS00086">
    <property type="entry name" value="CYTOCHROME_P450"/>
    <property type="match status" value="1"/>
</dbReference>
<accession>F6GZR7</accession>
<comment type="similarity">
    <text evidence="3 13">Belongs to the cytochrome P450 family.</text>
</comment>
<evidence type="ECO:0000256" key="5">
    <source>
        <dbReference type="ARBA" id="ARBA00022692"/>
    </source>
</evidence>
<name>F6GZR7_VITVI</name>
<keyword evidence="11" id="KW-0472">Membrane</keyword>
<comment type="cofactor">
    <cofactor evidence="1 12">
        <name>heme</name>
        <dbReference type="ChEBI" id="CHEBI:30413"/>
    </cofactor>
</comment>